<name>A0AAE3ZRU2_9ACTN</name>
<proteinExistence type="predicted"/>
<accession>A0AAE3ZRU2</accession>
<evidence type="ECO:0000313" key="3">
    <source>
        <dbReference type="Proteomes" id="UP001183629"/>
    </source>
</evidence>
<evidence type="ECO:0000256" key="1">
    <source>
        <dbReference type="SAM" id="MobiDB-lite"/>
    </source>
</evidence>
<keyword evidence="3" id="KW-1185">Reference proteome</keyword>
<comment type="caution">
    <text evidence="2">The sequence shown here is derived from an EMBL/GenBank/DDBJ whole genome shotgun (WGS) entry which is preliminary data.</text>
</comment>
<dbReference type="EMBL" id="JAVDYC010000001">
    <property type="protein sequence ID" value="MDR7323814.1"/>
    <property type="molecule type" value="Genomic_DNA"/>
</dbReference>
<sequence length="69" mass="6686">MGGVDGAGSAGVTGEDGDSDGVDDGSAARSGWSGAFMADTCVFSTEAAPGLMSLLSDAATESEVAPTRR</sequence>
<dbReference type="Proteomes" id="UP001183629">
    <property type="component" value="Unassembled WGS sequence"/>
</dbReference>
<feature type="region of interest" description="Disordered" evidence="1">
    <location>
        <begin position="1"/>
        <end position="30"/>
    </location>
</feature>
<reference evidence="2 3" key="1">
    <citation type="submission" date="2023-07" db="EMBL/GenBank/DDBJ databases">
        <title>Sequencing the genomes of 1000 actinobacteria strains.</title>
        <authorList>
            <person name="Klenk H.-P."/>
        </authorList>
    </citation>
    <scope>NUCLEOTIDE SEQUENCE [LARGE SCALE GENOMIC DNA]</scope>
    <source>
        <strain evidence="2 3">DSM 44711</strain>
    </source>
</reference>
<gene>
    <name evidence="2" type="ORF">J2S44_004064</name>
</gene>
<organism evidence="2 3">
    <name type="scientific">Catenuloplanes niger</name>
    <dbReference type="NCBI Taxonomy" id="587534"/>
    <lineage>
        <taxon>Bacteria</taxon>
        <taxon>Bacillati</taxon>
        <taxon>Actinomycetota</taxon>
        <taxon>Actinomycetes</taxon>
        <taxon>Micromonosporales</taxon>
        <taxon>Micromonosporaceae</taxon>
        <taxon>Catenuloplanes</taxon>
    </lineage>
</organism>
<dbReference type="AlphaFoldDB" id="A0AAE3ZRU2"/>
<feature type="compositionally biased region" description="Gly residues" evidence="1">
    <location>
        <begin position="1"/>
        <end position="11"/>
    </location>
</feature>
<evidence type="ECO:0000313" key="2">
    <source>
        <dbReference type="EMBL" id="MDR7323814.1"/>
    </source>
</evidence>
<protein>
    <submittedName>
        <fullName evidence="2">Uncharacterized protein</fullName>
    </submittedName>
</protein>